<dbReference type="GO" id="GO:0046464">
    <property type="term" value="P:acylglycerol catabolic process"/>
    <property type="evidence" value="ECO:0007669"/>
    <property type="project" value="TreeGrafter"/>
</dbReference>
<dbReference type="InterPro" id="IPR000073">
    <property type="entry name" value="AB_hydrolase_1"/>
</dbReference>
<dbReference type="EMBL" id="JMTK01000002">
    <property type="protein sequence ID" value="KJZ81786.1"/>
    <property type="molecule type" value="Genomic_DNA"/>
</dbReference>
<dbReference type="PRINTS" id="PR00111">
    <property type="entry name" value="ABHYDROLASE"/>
</dbReference>
<comment type="caution">
    <text evidence="2">The sequence shown here is derived from an EMBL/GenBank/DDBJ whole genome shotgun (WGS) entry which is preliminary data.</text>
</comment>
<dbReference type="AlphaFoldDB" id="A0A095BEB7"/>
<evidence type="ECO:0000313" key="2">
    <source>
        <dbReference type="EMBL" id="KJZ81786.1"/>
    </source>
</evidence>
<dbReference type="PANTHER" id="PTHR43798">
    <property type="entry name" value="MONOACYLGLYCEROL LIPASE"/>
    <property type="match status" value="1"/>
</dbReference>
<dbReference type="Proteomes" id="UP000033731">
    <property type="component" value="Unassembled WGS sequence"/>
</dbReference>
<dbReference type="PATRIC" id="fig|556287.8.peg.483"/>
<dbReference type="SUPFAM" id="SSF53474">
    <property type="entry name" value="alpha/beta-Hydrolases"/>
    <property type="match status" value="1"/>
</dbReference>
<sequence length="260" mass="29145">MNKVKFFRSWRGFQLAFYDVGDKSAPAILLIHGFTSSYQINWLSSGWVQFLCDQGFRVIALDNLGHGKSDKPYSFIDYRLIFMAADAVSLLDHLGISKAHIIGYSMGARIACSTALFYPSYARSVVLGGVGSGLYDLEVIDWNPIIDSFLVPSINDVQCPLGKKFRKFAEIVPENDLKALSSCLSMTRKLFHQDDLSRIDVPVLIAVGSQDDIAGSPQELMSCIVGSQYLNIRNRDHMLAVGDMQFKQGVMEFYTRMKDR</sequence>
<dbReference type="PANTHER" id="PTHR43798:SF33">
    <property type="entry name" value="HYDROLASE, PUTATIVE (AFU_ORTHOLOGUE AFUA_2G14860)-RELATED"/>
    <property type="match status" value="1"/>
</dbReference>
<feature type="domain" description="AB hydrolase-1" evidence="1">
    <location>
        <begin position="26"/>
        <end position="130"/>
    </location>
</feature>
<organism evidence="2 3">
    <name type="scientific">Candidatus Liberibacter solanacearum</name>
    <dbReference type="NCBI Taxonomy" id="556287"/>
    <lineage>
        <taxon>Bacteria</taxon>
        <taxon>Pseudomonadati</taxon>
        <taxon>Pseudomonadota</taxon>
        <taxon>Alphaproteobacteria</taxon>
        <taxon>Hyphomicrobiales</taxon>
        <taxon>Rhizobiaceae</taxon>
        <taxon>Liberibacter</taxon>
    </lineage>
</organism>
<evidence type="ECO:0000259" key="1">
    <source>
        <dbReference type="Pfam" id="PF00561"/>
    </source>
</evidence>
<dbReference type="InterPro" id="IPR029058">
    <property type="entry name" value="AB_hydrolase_fold"/>
</dbReference>
<accession>A0A095BEB7</accession>
<keyword evidence="3" id="KW-1185">Reference proteome</keyword>
<dbReference type="GO" id="GO:0047372">
    <property type="term" value="F:monoacylglycerol lipase activity"/>
    <property type="evidence" value="ECO:0007669"/>
    <property type="project" value="TreeGrafter"/>
</dbReference>
<evidence type="ECO:0000313" key="3">
    <source>
        <dbReference type="Proteomes" id="UP000033731"/>
    </source>
</evidence>
<dbReference type="Gene3D" id="3.40.50.1820">
    <property type="entry name" value="alpha/beta hydrolase"/>
    <property type="match status" value="1"/>
</dbReference>
<dbReference type="Pfam" id="PF00561">
    <property type="entry name" value="Abhydrolase_1"/>
    <property type="match status" value="1"/>
</dbReference>
<name>A0A095BEB7_9HYPH</name>
<dbReference type="InterPro" id="IPR050266">
    <property type="entry name" value="AB_hydrolase_sf"/>
</dbReference>
<protein>
    <submittedName>
        <fullName evidence="2">Hydrolase</fullName>
    </submittedName>
</protein>
<dbReference type="RefSeq" id="WP_034443019.1">
    <property type="nucleotide sequence ID" value="NZ_JMTK01000002.1"/>
</dbReference>
<reference evidence="2 3" key="1">
    <citation type="journal article" date="2015" name="Phytopathology">
        <title>Genomes of Candidatus Liberibacter solanacearum haplotype A from New Zealand and the USA suggest significant genome plasticity in the species.</title>
        <authorList>
            <person name="Thompson S.M."/>
            <person name="Johnson C.P."/>
            <person name="Lu A.Y."/>
            <person name="Frampton R.A."/>
            <person name="Sullivan K.L."/>
            <person name="Fiers M.W."/>
            <person name="Crowhurst R.N."/>
            <person name="Pitman A.R."/>
            <person name="Scott I."/>
            <person name="Gudmestad N.C."/>
            <person name="Smith G.R."/>
        </authorList>
    </citation>
    <scope>NUCLEOTIDE SEQUENCE [LARGE SCALE GENOMIC DNA]</scope>
    <source>
        <strain evidence="2 3">LsoNZ1</strain>
    </source>
</reference>
<keyword evidence="2" id="KW-0378">Hydrolase</keyword>
<gene>
    <name evidence="2" type="ORF">DJ66_0510</name>
</gene>
<dbReference type="GO" id="GO:0016020">
    <property type="term" value="C:membrane"/>
    <property type="evidence" value="ECO:0007669"/>
    <property type="project" value="TreeGrafter"/>
</dbReference>
<proteinExistence type="predicted"/>